<dbReference type="EMBL" id="BLXT01002832">
    <property type="protein sequence ID" value="GFN98075.1"/>
    <property type="molecule type" value="Genomic_DNA"/>
</dbReference>
<keyword evidence="1" id="KW-0732">Signal</keyword>
<accession>A0AAV3ZFV0</accession>
<proteinExistence type="predicted"/>
<feature type="chain" id="PRO_5043819898" evidence="1">
    <location>
        <begin position="26"/>
        <end position="302"/>
    </location>
</feature>
<gene>
    <name evidence="2" type="ORF">PoB_002458100</name>
</gene>
<evidence type="ECO:0000313" key="2">
    <source>
        <dbReference type="EMBL" id="GFN98075.1"/>
    </source>
</evidence>
<dbReference type="AlphaFoldDB" id="A0AAV3ZFV0"/>
<evidence type="ECO:0000256" key="1">
    <source>
        <dbReference type="SAM" id="SignalP"/>
    </source>
</evidence>
<comment type="caution">
    <text evidence="2">The sequence shown here is derived from an EMBL/GenBank/DDBJ whole genome shotgun (WGS) entry which is preliminary data.</text>
</comment>
<keyword evidence="2" id="KW-0808">Transferase</keyword>
<reference evidence="2 3" key="1">
    <citation type="journal article" date="2021" name="Elife">
        <title>Chloroplast acquisition without the gene transfer in kleptoplastic sea slugs, Plakobranchus ocellatus.</title>
        <authorList>
            <person name="Maeda T."/>
            <person name="Takahashi S."/>
            <person name="Yoshida T."/>
            <person name="Shimamura S."/>
            <person name="Takaki Y."/>
            <person name="Nagai Y."/>
            <person name="Toyoda A."/>
            <person name="Suzuki Y."/>
            <person name="Arimoto A."/>
            <person name="Ishii H."/>
            <person name="Satoh N."/>
            <person name="Nishiyama T."/>
            <person name="Hasebe M."/>
            <person name="Maruyama T."/>
            <person name="Minagawa J."/>
            <person name="Obokata J."/>
            <person name="Shigenobu S."/>
        </authorList>
    </citation>
    <scope>NUCLEOTIDE SEQUENCE [LARGE SCALE GENOMIC DNA]</scope>
</reference>
<organism evidence="2 3">
    <name type="scientific">Plakobranchus ocellatus</name>
    <dbReference type="NCBI Taxonomy" id="259542"/>
    <lineage>
        <taxon>Eukaryota</taxon>
        <taxon>Metazoa</taxon>
        <taxon>Spiralia</taxon>
        <taxon>Lophotrochozoa</taxon>
        <taxon>Mollusca</taxon>
        <taxon>Gastropoda</taxon>
        <taxon>Heterobranchia</taxon>
        <taxon>Euthyneura</taxon>
        <taxon>Panpulmonata</taxon>
        <taxon>Sacoglossa</taxon>
        <taxon>Placobranchoidea</taxon>
        <taxon>Plakobranchidae</taxon>
        <taxon>Plakobranchus</taxon>
    </lineage>
</organism>
<name>A0AAV3ZFV0_9GAST</name>
<evidence type="ECO:0000313" key="3">
    <source>
        <dbReference type="Proteomes" id="UP000735302"/>
    </source>
</evidence>
<protein>
    <submittedName>
        <fullName evidence="2">Reverse transcriptase-like protein</fullName>
    </submittedName>
</protein>
<keyword evidence="2" id="KW-0695">RNA-directed DNA polymerase</keyword>
<dbReference type="Proteomes" id="UP000735302">
    <property type="component" value="Unassembled WGS sequence"/>
</dbReference>
<keyword evidence="2" id="KW-0548">Nucleotidyltransferase</keyword>
<feature type="signal peptide" evidence="1">
    <location>
        <begin position="1"/>
        <end position="25"/>
    </location>
</feature>
<sequence length="302" mass="34478">MASSCMVYNAVICLFFCVAVCSLDACSRSSDKDCIWKGNPITRLKHGRRYWVYTSTTCHFVDCWNARIKYLFSGCLLRYSRFKCFALWNELPQYDMKCVRGGRMFIVAEPKMSVLKIGCQGRNDDSQIYIDGTIEDLPNLISNIQNCIEDINTWMANTKLKLNEEKTEIILLGYPRFANDLQNVTINLSGHEITCKQTVKNLGVNIDQSSSMMAFGGSLCKSLNFQLRRIGLAMRIEHIPVPLLEAQVDMRWINAYNPCAVKMISDFRTPIRPPAEPGIRNSWAPADLRWSVASHYPIRPFS</sequence>
<dbReference type="GO" id="GO:0003964">
    <property type="term" value="F:RNA-directed DNA polymerase activity"/>
    <property type="evidence" value="ECO:0007669"/>
    <property type="project" value="UniProtKB-KW"/>
</dbReference>
<keyword evidence="3" id="KW-1185">Reference proteome</keyword>